<dbReference type="Proteomes" id="UP000191820">
    <property type="component" value="Chromosome"/>
</dbReference>
<keyword evidence="2" id="KW-1133">Transmembrane helix</keyword>
<evidence type="ECO:0000313" key="4">
    <source>
        <dbReference type="EMBL" id="ARD21488.1"/>
    </source>
</evidence>
<feature type="transmembrane region" description="Helical" evidence="2">
    <location>
        <begin position="331"/>
        <end position="353"/>
    </location>
</feature>
<gene>
    <name evidence="4" type="ORF">SJ2017_1161</name>
</gene>
<feature type="compositionally biased region" description="Polar residues" evidence="1">
    <location>
        <begin position="1"/>
        <end position="31"/>
    </location>
</feature>
<feature type="transmembrane region" description="Helical" evidence="2">
    <location>
        <begin position="365"/>
        <end position="384"/>
    </location>
</feature>
<dbReference type="InterPro" id="IPR052529">
    <property type="entry name" value="Bact_Transport_Assoc"/>
</dbReference>
<dbReference type="Pfam" id="PF04235">
    <property type="entry name" value="DUF418"/>
    <property type="match status" value="1"/>
</dbReference>
<feature type="transmembrane region" description="Helical" evidence="2">
    <location>
        <begin position="86"/>
        <end position="106"/>
    </location>
</feature>
<evidence type="ECO:0000259" key="3">
    <source>
        <dbReference type="Pfam" id="PF04235"/>
    </source>
</evidence>
<proteinExistence type="predicted"/>
<feature type="transmembrane region" description="Helical" evidence="2">
    <location>
        <begin position="45"/>
        <end position="66"/>
    </location>
</feature>
<dbReference type="EMBL" id="CP020472">
    <property type="protein sequence ID" value="ARD21488.1"/>
    <property type="molecule type" value="Genomic_DNA"/>
</dbReference>
<reference evidence="4 5" key="1">
    <citation type="submission" date="2017-03" db="EMBL/GenBank/DDBJ databases">
        <title>Genome sequencing of Shewanella japonica KCTC 22435.</title>
        <authorList>
            <person name="Kim K.M."/>
        </authorList>
    </citation>
    <scope>NUCLEOTIDE SEQUENCE [LARGE SCALE GENOMIC DNA]</scope>
    <source>
        <strain evidence="4 5">KCTC 22435</strain>
    </source>
</reference>
<feature type="transmembrane region" description="Helical" evidence="2">
    <location>
        <begin position="169"/>
        <end position="187"/>
    </location>
</feature>
<keyword evidence="2" id="KW-0812">Transmembrane</keyword>
<evidence type="ECO:0000313" key="5">
    <source>
        <dbReference type="Proteomes" id="UP000191820"/>
    </source>
</evidence>
<dbReference type="RefSeq" id="WP_080915180.1">
    <property type="nucleotide sequence ID" value="NZ_CP020472.1"/>
</dbReference>
<dbReference type="PANTHER" id="PTHR30590">
    <property type="entry name" value="INNER MEMBRANE PROTEIN"/>
    <property type="match status" value="1"/>
</dbReference>
<feature type="region of interest" description="Disordered" evidence="1">
    <location>
        <begin position="1"/>
        <end position="32"/>
    </location>
</feature>
<dbReference type="PANTHER" id="PTHR30590:SF2">
    <property type="entry name" value="INNER MEMBRANE PROTEIN"/>
    <property type="match status" value="1"/>
</dbReference>
<accession>A0ABN4YAR2</accession>
<keyword evidence="5" id="KW-1185">Reference proteome</keyword>
<keyword evidence="2" id="KW-0472">Membrane</keyword>
<dbReference type="InterPro" id="IPR007349">
    <property type="entry name" value="DUF418"/>
</dbReference>
<feature type="domain" description="DUF418" evidence="3">
    <location>
        <begin position="246"/>
        <end position="398"/>
    </location>
</feature>
<organism evidence="4 5">
    <name type="scientific">Shewanella japonica</name>
    <dbReference type="NCBI Taxonomy" id="93973"/>
    <lineage>
        <taxon>Bacteria</taxon>
        <taxon>Pseudomonadati</taxon>
        <taxon>Pseudomonadota</taxon>
        <taxon>Gammaproteobacteria</taxon>
        <taxon>Alteromonadales</taxon>
        <taxon>Shewanellaceae</taxon>
        <taxon>Shewanella</taxon>
    </lineage>
</organism>
<evidence type="ECO:0000256" key="2">
    <source>
        <dbReference type="SAM" id="Phobius"/>
    </source>
</evidence>
<feature type="transmembrane region" description="Helical" evidence="2">
    <location>
        <begin position="292"/>
        <end position="310"/>
    </location>
</feature>
<feature type="transmembrane region" description="Helical" evidence="2">
    <location>
        <begin position="126"/>
        <end position="149"/>
    </location>
</feature>
<feature type="transmembrane region" description="Helical" evidence="2">
    <location>
        <begin position="260"/>
        <end position="280"/>
    </location>
</feature>
<protein>
    <recommendedName>
        <fullName evidence="3">DUF418 domain-containing protein</fullName>
    </recommendedName>
</protein>
<evidence type="ECO:0000256" key="1">
    <source>
        <dbReference type="SAM" id="MobiDB-lite"/>
    </source>
</evidence>
<sequence length="410" mass="46467">MNSEMDSAAHISTPTSVTNTGPNQVNTINESHGNRNHNIDALRGLAILGILFMNIFFMNDSFYGYAPHLIQPKMDIFIEVVSNVFLEGRFLSLLSILFGAGLLVQFQRYESQSLPAYPLMKKRLSWLMLIGLMHGVFIWAGDILLTYGISAFLALKYINSDLEILKKRATQFVALSLILVALFSLTIEDDLYFRGSELHLEQLQEWSAGYLNTVILQLIQVGFMLIITPFTLVWFIGGLMMWGMALYRQGIFEHGLDRVTLLKCITWTIIFSVIDTLLGFSSNPVPKELSAATVIISAIPMAMIYIHLIVNLCKNSPHALSRLQDVGKLALSCYIIQSVIGVILFRYIIQYYAPELHLIMNRIDYVFIAGIIIGLQLVFGPLYLRFFKQGPLEALWRNRVRHSQNKMTSQ</sequence>
<name>A0ABN4YAR2_9GAMM</name>